<dbReference type="GO" id="GO:0016780">
    <property type="term" value="F:phosphotransferase activity, for other substituted phosphate groups"/>
    <property type="evidence" value="ECO:0007669"/>
    <property type="project" value="TreeGrafter"/>
</dbReference>
<dbReference type="RefSeq" id="WP_072623967.1">
    <property type="nucleotide sequence ID" value="NZ_CP013290.1"/>
</dbReference>
<proteinExistence type="inferred from homology"/>
<dbReference type="Pfam" id="PF02397">
    <property type="entry name" value="Bac_transf"/>
    <property type="match status" value="1"/>
</dbReference>
<dbReference type="PANTHER" id="PTHR30576">
    <property type="entry name" value="COLANIC BIOSYNTHESIS UDP-GLUCOSE LIPID CARRIER TRANSFERASE"/>
    <property type="match status" value="1"/>
</dbReference>
<name>A0A1L3MEP2_9MICO</name>
<evidence type="ECO:0000256" key="1">
    <source>
        <dbReference type="ARBA" id="ARBA00006464"/>
    </source>
</evidence>
<dbReference type="EMBL" id="CP013290">
    <property type="protein sequence ID" value="APH00802.1"/>
    <property type="molecule type" value="Genomic_DNA"/>
</dbReference>
<reference evidence="3 4" key="1">
    <citation type="submission" date="2015-11" db="EMBL/GenBank/DDBJ databases">
        <authorList>
            <person name="Zhang Y."/>
            <person name="Guo Z."/>
        </authorList>
    </citation>
    <scope>NUCLEOTIDE SEQUENCE [LARGE SCALE GENOMIC DNA]</scope>
    <source>
        <strain evidence="3 4">YFY001</strain>
    </source>
</reference>
<evidence type="ECO:0000313" key="3">
    <source>
        <dbReference type="EMBL" id="APH00802.1"/>
    </source>
</evidence>
<protein>
    <submittedName>
        <fullName evidence="3">UDP-galactose phosphate transferase</fullName>
    </submittedName>
</protein>
<dbReference type="Proteomes" id="UP000182938">
    <property type="component" value="Chromosome"/>
</dbReference>
<comment type="similarity">
    <text evidence="1">Belongs to the bacterial sugar transferase family.</text>
</comment>
<accession>A0A1L3MEP2</accession>
<dbReference type="InterPro" id="IPR003362">
    <property type="entry name" value="Bact_transf"/>
</dbReference>
<dbReference type="KEGG" id="jte:ASJ30_04025"/>
<organism evidence="3 4">
    <name type="scientific">Janibacter indicus</name>
    <dbReference type="NCBI Taxonomy" id="857417"/>
    <lineage>
        <taxon>Bacteria</taxon>
        <taxon>Bacillati</taxon>
        <taxon>Actinomycetota</taxon>
        <taxon>Actinomycetes</taxon>
        <taxon>Micrococcales</taxon>
        <taxon>Intrasporangiaceae</taxon>
        <taxon>Janibacter</taxon>
    </lineage>
</organism>
<evidence type="ECO:0000259" key="2">
    <source>
        <dbReference type="Pfam" id="PF02397"/>
    </source>
</evidence>
<keyword evidence="3" id="KW-0808">Transferase</keyword>
<gene>
    <name evidence="3" type="ORF">ASJ30_04025</name>
</gene>
<evidence type="ECO:0000313" key="4">
    <source>
        <dbReference type="Proteomes" id="UP000182938"/>
    </source>
</evidence>
<dbReference type="AlphaFoldDB" id="A0A1L3MEP2"/>
<keyword evidence="4" id="KW-1185">Reference proteome</keyword>
<feature type="domain" description="Bacterial sugar transferase" evidence="2">
    <location>
        <begin position="6"/>
        <end position="179"/>
    </location>
</feature>
<dbReference type="PANTHER" id="PTHR30576:SF8">
    <property type="entry name" value="UNDECAPRENYL-PHOSPHATE GALACTOSE PHOSPHOTRANSFERASE"/>
    <property type="match status" value="1"/>
</dbReference>
<sequence>MSYRGKRTLDLLLAGPALVLSLPVQAVTAVAIRIKMGRPVLFRQERPGLHGETFEMLKFRTMLLPDPSRGLITDADRMTRLGAFLRSTSLDELPTLWNIVRGDLSLVGPRPLLGQYLGRYSPEQARRHEVRPGLTGLAQVNGRNAISWEEKFAYDVEYVDHHDLALDVIIILRTVLQVIRRDGISARGEATMPEFMGSKVD</sequence>